<accession>A0A4S4L2L4</accession>
<dbReference type="AlphaFoldDB" id="A0A4S4L2L4"/>
<dbReference type="EMBL" id="SGPL01000989">
    <property type="protein sequence ID" value="THH05579.1"/>
    <property type="molecule type" value="Genomic_DNA"/>
</dbReference>
<dbReference type="Proteomes" id="UP000310158">
    <property type="component" value="Unassembled WGS sequence"/>
</dbReference>
<dbReference type="Pfam" id="PF12937">
    <property type="entry name" value="F-box-like"/>
    <property type="match status" value="1"/>
</dbReference>
<dbReference type="SUPFAM" id="SSF52047">
    <property type="entry name" value="RNI-like"/>
    <property type="match status" value="1"/>
</dbReference>
<sequence length="493" mass="54731">MSIARTSSMSMVVSGILGLPVETLSHIFSVLTIMSPVLVGRAHGYSNLGWIVVTHVCRHWRQVALRNPLLWTEIDTSLIGRARMEIMAEFFSRSQRAPVNLFHRFPIGDSSIDVTPSLDEQLLLLSEHLSHVKVLDLSCVPGSLEMVADRLRAPAPLLESLTLQTYLPRDTVPGFKVPVFALGLSSGDAPKLRSAHLDGLLFPWACDAMKFLTRLNIQLPYPSPYDPADTALPSYEQLLAAIESMPHLKVLLLSNCLPLHPSEESVPPDAFRGRVIHLPRLATLSLEGPVLSCASIASCFSFPASTRIHLGCPADDNHAESFRHLLRIIAKHYSGGAAPLRTLIVLSATNFVQVRAWRFSRMHRGRPIFNDLTTKRPPALSLSWTWQMDAGWDTVRMMDAICTGLPLEGLGTLSVYGGMLSSSWTAQTWLDLFGRSQNLKHLRSVGTEISYLPRALVMPVIPREQLTGNEYLAMLRDNPLLYVEARNERLSRA</sequence>
<dbReference type="InterPro" id="IPR001810">
    <property type="entry name" value="F-box_dom"/>
</dbReference>
<reference evidence="2 3" key="1">
    <citation type="submission" date="2019-02" db="EMBL/GenBank/DDBJ databases">
        <title>Genome sequencing of the rare red list fungi Bondarzewia mesenterica.</title>
        <authorList>
            <person name="Buettner E."/>
            <person name="Kellner H."/>
        </authorList>
    </citation>
    <scope>NUCLEOTIDE SEQUENCE [LARGE SCALE GENOMIC DNA]</scope>
    <source>
        <strain evidence="2 3">DSM 108281</strain>
    </source>
</reference>
<evidence type="ECO:0000313" key="3">
    <source>
        <dbReference type="Proteomes" id="UP000310158"/>
    </source>
</evidence>
<evidence type="ECO:0000259" key="1">
    <source>
        <dbReference type="Pfam" id="PF12937"/>
    </source>
</evidence>
<name>A0A4S4L2L4_9AGAM</name>
<keyword evidence="3" id="KW-1185">Reference proteome</keyword>
<dbReference type="OrthoDB" id="3265673at2759"/>
<gene>
    <name evidence="2" type="ORF">EW146_g9867</name>
</gene>
<dbReference type="Gene3D" id="1.20.1280.50">
    <property type="match status" value="1"/>
</dbReference>
<dbReference type="SUPFAM" id="SSF81383">
    <property type="entry name" value="F-box domain"/>
    <property type="match status" value="1"/>
</dbReference>
<organism evidence="2 3">
    <name type="scientific">Bondarzewia mesenterica</name>
    <dbReference type="NCBI Taxonomy" id="1095465"/>
    <lineage>
        <taxon>Eukaryota</taxon>
        <taxon>Fungi</taxon>
        <taxon>Dikarya</taxon>
        <taxon>Basidiomycota</taxon>
        <taxon>Agaricomycotina</taxon>
        <taxon>Agaricomycetes</taxon>
        <taxon>Russulales</taxon>
        <taxon>Bondarzewiaceae</taxon>
        <taxon>Bondarzewia</taxon>
    </lineage>
</organism>
<comment type="caution">
    <text evidence="2">The sequence shown here is derived from an EMBL/GenBank/DDBJ whole genome shotgun (WGS) entry which is preliminary data.</text>
</comment>
<protein>
    <recommendedName>
        <fullName evidence="1">F-box domain-containing protein</fullName>
    </recommendedName>
</protein>
<evidence type="ECO:0000313" key="2">
    <source>
        <dbReference type="EMBL" id="THH05579.1"/>
    </source>
</evidence>
<proteinExistence type="predicted"/>
<feature type="domain" description="F-box" evidence="1">
    <location>
        <begin position="17"/>
        <end position="75"/>
    </location>
</feature>
<dbReference type="InterPro" id="IPR036047">
    <property type="entry name" value="F-box-like_dom_sf"/>
</dbReference>